<dbReference type="AlphaFoldDB" id="A0A6P7XKY9"/>
<feature type="chain" id="PRO_5028355069" evidence="4">
    <location>
        <begin position="21"/>
        <end position="107"/>
    </location>
</feature>
<keyword evidence="4" id="KW-0732">Signal</keyword>
<dbReference type="Proteomes" id="UP000515156">
    <property type="component" value="Chromosome 3"/>
</dbReference>
<dbReference type="InterPro" id="IPR000532">
    <property type="entry name" value="Glucagon_GIP_secretin_VIP"/>
</dbReference>
<dbReference type="Gene3D" id="6.10.250.590">
    <property type="match status" value="1"/>
</dbReference>
<dbReference type="GO" id="GO:0005615">
    <property type="term" value="C:extracellular space"/>
    <property type="evidence" value="ECO:0007669"/>
    <property type="project" value="TreeGrafter"/>
</dbReference>
<dbReference type="InParanoid" id="A0A6P7XKY9"/>
<dbReference type="RefSeq" id="XP_030051320.1">
    <property type="nucleotide sequence ID" value="XM_030195460.1"/>
</dbReference>
<accession>A0A6P7XKY9</accession>
<dbReference type="PANTHER" id="PTHR11418:SF0">
    <property type="entry name" value="PRO-GLUCAGON"/>
    <property type="match status" value="1"/>
</dbReference>
<reference evidence="7" key="1">
    <citation type="submission" date="2025-08" db="UniProtKB">
        <authorList>
            <consortium name="RefSeq"/>
        </authorList>
    </citation>
    <scope>IDENTIFICATION</scope>
</reference>
<evidence type="ECO:0000256" key="4">
    <source>
        <dbReference type="SAM" id="SignalP"/>
    </source>
</evidence>
<dbReference type="GO" id="GO:0043066">
    <property type="term" value="P:negative regulation of apoptotic process"/>
    <property type="evidence" value="ECO:0007669"/>
    <property type="project" value="TreeGrafter"/>
</dbReference>
<keyword evidence="3" id="KW-0964">Secreted</keyword>
<dbReference type="PANTHER" id="PTHR11418">
    <property type="entry name" value="GLUCAGON"/>
    <property type="match status" value="1"/>
</dbReference>
<dbReference type="GO" id="GO:0031769">
    <property type="term" value="F:glucagon receptor binding"/>
    <property type="evidence" value="ECO:0007669"/>
    <property type="project" value="TreeGrafter"/>
</dbReference>
<evidence type="ECO:0000259" key="5">
    <source>
        <dbReference type="PROSITE" id="PS00260"/>
    </source>
</evidence>
<name>A0A6P7XKY9_9AMPH</name>
<dbReference type="GeneID" id="115465062"/>
<dbReference type="PROSITE" id="PS00260">
    <property type="entry name" value="GLUCAGON"/>
    <property type="match status" value="1"/>
</dbReference>
<dbReference type="GO" id="GO:0010737">
    <property type="term" value="P:protein kinase A signaling"/>
    <property type="evidence" value="ECO:0007669"/>
    <property type="project" value="TreeGrafter"/>
</dbReference>
<protein>
    <submittedName>
        <fullName evidence="7">Glucagon-like</fullName>
    </submittedName>
</protein>
<dbReference type="KEGG" id="muo:115465062"/>
<dbReference type="InterPro" id="IPR015550">
    <property type="entry name" value="Glucagon"/>
</dbReference>
<feature type="signal peptide" evidence="4">
    <location>
        <begin position="1"/>
        <end position="20"/>
    </location>
</feature>
<gene>
    <name evidence="7" type="primary">LOC115465062</name>
</gene>
<dbReference type="GO" id="GO:0035774">
    <property type="term" value="P:positive regulation of insulin secretion involved in cellular response to glucose stimulus"/>
    <property type="evidence" value="ECO:0007669"/>
    <property type="project" value="TreeGrafter"/>
</dbReference>
<keyword evidence="6" id="KW-1185">Reference proteome</keyword>
<comment type="subcellular location">
    <subcellularLocation>
        <location evidence="1">Secreted</location>
    </subcellularLocation>
</comment>
<evidence type="ECO:0000313" key="7">
    <source>
        <dbReference type="RefSeq" id="XP_030051320.1"/>
    </source>
</evidence>
<comment type="similarity">
    <text evidence="2">Belongs to the glucagon family.</text>
</comment>
<evidence type="ECO:0000256" key="2">
    <source>
        <dbReference type="ARBA" id="ARBA00008369"/>
    </source>
</evidence>
<dbReference type="Pfam" id="PF00123">
    <property type="entry name" value="Hormone_2"/>
    <property type="match status" value="1"/>
</dbReference>
<dbReference type="GO" id="GO:0005179">
    <property type="term" value="F:hormone activity"/>
    <property type="evidence" value="ECO:0007669"/>
    <property type="project" value="InterPro"/>
</dbReference>
<dbReference type="GO" id="GO:0007188">
    <property type="term" value="P:adenylate cyclase-modulating G protein-coupled receptor signaling pathway"/>
    <property type="evidence" value="ECO:0007669"/>
    <property type="project" value="TreeGrafter"/>
</dbReference>
<dbReference type="SMART" id="SM00070">
    <property type="entry name" value="GLUCA"/>
    <property type="match status" value="1"/>
</dbReference>
<organism evidence="6 7">
    <name type="scientific">Microcaecilia unicolor</name>
    <dbReference type="NCBI Taxonomy" id="1415580"/>
    <lineage>
        <taxon>Eukaryota</taxon>
        <taxon>Metazoa</taxon>
        <taxon>Chordata</taxon>
        <taxon>Craniata</taxon>
        <taxon>Vertebrata</taxon>
        <taxon>Euteleostomi</taxon>
        <taxon>Amphibia</taxon>
        <taxon>Gymnophiona</taxon>
        <taxon>Siphonopidae</taxon>
        <taxon>Microcaecilia</taxon>
    </lineage>
</organism>
<proteinExistence type="inferred from homology"/>
<dbReference type="OrthoDB" id="9904258at2759"/>
<sequence>MQWICVAGILILVLTQGTLQITVKESSHETRWQVYKPKSAQSFPSNSKRHSEGTFTSDLTKHLDRMKAKDFVQWLMNTKRFSVTKRFIEEEPKVLPFSSDFLILRSD</sequence>
<evidence type="ECO:0000313" key="6">
    <source>
        <dbReference type="Proteomes" id="UP000515156"/>
    </source>
</evidence>
<evidence type="ECO:0000256" key="3">
    <source>
        <dbReference type="ARBA" id="ARBA00022525"/>
    </source>
</evidence>
<feature type="domain" description="Glucagon / GIP / secretin / VIP family" evidence="5">
    <location>
        <begin position="50"/>
        <end position="72"/>
    </location>
</feature>
<evidence type="ECO:0000256" key="1">
    <source>
        <dbReference type="ARBA" id="ARBA00004613"/>
    </source>
</evidence>